<feature type="domain" description="Mutator-like transposase" evidence="2">
    <location>
        <begin position="1"/>
        <end position="133"/>
    </location>
</feature>
<organism evidence="3 5">
    <name type="scientific">Arctia plantaginis</name>
    <name type="common">Wood tiger moth</name>
    <name type="synonym">Phalaena plantaginis</name>
    <dbReference type="NCBI Taxonomy" id="874455"/>
    <lineage>
        <taxon>Eukaryota</taxon>
        <taxon>Metazoa</taxon>
        <taxon>Ecdysozoa</taxon>
        <taxon>Arthropoda</taxon>
        <taxon>Hexapoda</taxon>
        <taxon>Insecta</taxon>
        <taxon>Pterygota</taxon>
        <taxon>Neoptera</taxon>
        <taxon>Endopterygota</taxon>
        <taxon>Lepidoptera</taxon>
        <taxon>Glossata</taxon>
        <taxon>Ditrysia</taxon>
        <taxon>Noctuoidea</taxon>
        <taxon>Erebidae</taxon>
        <taxon>Arctiinae</taxon>
        <taxon>Arctia</taxon>
    </lineage>
</organism>
<evidence type="ECO:0000313" key="6">
    <source>
        <dbReference type="Proteomes" id="UP000494256"/>
    </source>
</evidence>
<feature type="compositionally biased region" description="Polar residues" evidence="1">
    <location>
        <begin position="218"/>
        <end position="229"/>
    </location>
</feature>
<gene>
    <name evidence="3" type="ORF">APLA_LOCUS2065</name>
    <name evidence="4" type="ORF">APLA_LOCUS9867</name>
</gene>
<dbReference type="Proteomes" id="UP000494256">
    <property type="component" value="Unassembled WGS sequence"/>
</dbReference>
<evidence type="ECO:0000313" key="4">
    <source>
        <dbReference type="EMBL" id="CAB3242239.1"/>
    </source>
</evidence>
<accession>A0A8S0YX15</accession>
<protein>
    <recommendedName>
        <fullName evidence="2">Mutator-like transposase domain-containing protein</fullName>
    </recommendedName>
</protein>
<dbReference type="OrthoDB" id="421276at2759"/>
<dbReference type="Proteomes" id="UP000494106">
    <property type="component" value="Unassembled WGS sequence"/>
</dbReference>
<dbReference type="InterPro" id="IPR049012">
    <property type="entry name" value="Mutator_transp_dom"/>
</dbReference>
<proteinExistence type="predicted"/>
<keyword evidence="5" id="KW-1185">Reference proteome</keyword>
<evidence type="ECO:0000259" key="2">
    <source>
        <dbReference type="Pfam" id="PF20700"/>
    </source>
</evidence>
<dbReference type="Pfam" id="PF20700">
    <property type="entry name" value="Mutator"/>
    <property type="match status" value="1"/>
</dbReference>
<dbReference type="AlphaFoldDB" id="A0A8S0YX15"/>
<dbReference type="EMBL" id="CADEBD010000312">
    <property type="protein sequence ID" value="CAB3242239.1"/>
    <property type="molecule type" value="Genomic_DNA"/>
</dbReference>
<reference evidence="5 6" key="1">
    <citation type="submission" date="2020-04" db="EMBL/GenBank/DDBJ databases">
        <authorList>
            <person name="Wallbank WR R."/>
            <person name="Pardo Diaz C."/>
            <person name="Kozak K."/>
            <person name="Martin S."/>
            <person name="Jiggins C."/>
            <person name="Moest M."/>
            <person name="Warren A I."/>
            <person name="Byers J.R.P. K."/>
            <person name="Montejo-Kovacevich G."/>
            <person name="Yen C E."/>
        </authorList>
    </citation>
    <scope>NUCLEOTIDE SEQUENCE [LARGE SCALE GENOMIC DNA]</scope>
</reference>
<evidence type="ECO:0000313" key="3">
    <source>
        <dbReference type="EMBL" id="CAB3224577.1"/>
    </source>
</evidence>
<name>A0A8S0YX15_ARCPL</name>
<comment type="caution">
    <text evidence="3">The sequence shown here is derived from an EMBL/GenBank/DDBJ whole genome shotgun (WGS) entry which is preliminary data.</text>
</comment>
<evidence type="ECO:0000313" key="5">
    <source>
        <dbReference type="Proteomes" id="UP000494106"/>
    </source>
</evidence>
<dbReference type="EMBL" id="CADEBC010000159">
    <property type="protein sequence ID" value="CAB3224577.1"/>
    <property type="molecule type" value="Genomic_DNA"/>
</dbReference>
<sequence length="236" mass="26816">MEVDSMLEMFSRSIEKFGVMYSNYICDGDTKTFLGILNGDKCTVTKNECVGHVQKRMGTRLHNKRKQEKLGGKKRLTEALIKKLTIYYGLAIRRNLNSVEDMRNAIMATLDHYCSTDELPRHDKCPKGVESWCGHTQNANETFNSTVWRIAPKHLNSGIKIVEIAAYIAGGMFNEGYSAVLKTMQLLDLIIRQQCNNFVKGADKERVTRQNRHDSFSSEEAINSPLTRTSGRKPVF</sequence>
<feature type="region of interest" description="Disordered" evidence="1">
    <location>
        <begin position="209"/>
        <end position="236"/>
    </location>
</feature>
<evidence type="ECO:0000256" key="1">
    <source>
        <dbReference type="SAM" id="MobiDB-lite"/>
    </source>
</evidence>